<evidence type="ECO:0000313" key="1">
    <source>
        <dbReference type="EMBL" id="KAK0160444.1"/>
    </source>
</evidence>
<reference evidence="1" key="1">
    <citation type="journal article" date="2023" name="bioRxiv">
        <title>Scaffold-level genome assemblies of two parasitoid biocontrol wasps reveal the parthenogenesis mechanism and an associated novel virus.</title>
        <authorList>
            <person name="Inwood S."/>
            <person name="Skelly J."/>
            <person name="Guhlin J."/>
            <person name="Harrop T."/>
            <person name="Goldson S."/>
            <person name="Dearden P."/>
        </authorList>
    </citation>
    <scope>NUCLEOTIDE SEQUENCE</scope>
    <source>
        <strain evidence="1">Irish</strain>
        <tissue evidence="1">Whole body</tissue>
    </source>
</reference>
<proteinExistence type="predicted"/>
<evidence type="ECO:0000313" key="2">
    <source>
        <dbReference type="Proteomes" id="UP001168990"/>
    </source>
</evidence>
<organism evidence="1 2">
    <name type="scientific">Microctonus aethiopoides</name>
    <dbReference type="NCBI Taxonomy" id="144406"/>
    <lineage>
        <taxon>Eukaryota</taxon>
        <taxon>Metazoa</taxon>
        <taxon>Ecdysozoa</taxon>
        <taxon>Arthropoda</taxon>
        <taxon>Hexapoda</taxon>
        <taxon>Insecta</taxon>
        <taxon>Pterygota</taxon>
        <taxon>Neoptera</taxon>
        <taxon>Endopterygota</taxon>
        <taxon>Hymenoptera</taxon>
        <taxon>Apocrita</taxon>
        <taxon>Ichneumonoidea</taxon>
        <taxon>Braconidae</taxon>
        <taxon>Euphorinae</taxon>
        <taxon>Microctonus</taxon>
    </lineage>
</organism>
<reference evidence="1" key="2">
    <citation type="submission" date="2023-03" db="EMBL/GenBank/DDBJ databases">
        <authorList>
            <person name="Inwood S.N."/>
            <person name="Skelly J.G."/>
            <person name="Guhlin J."/>
            <person name="Harrop T.W.R."/>
            <person name="Goldson S.G."/>
            <person name="Dearden P.K."/>
        </authorList>
    </citation>
    <scope>NUCLEOTIDE SEQUENCE</scope>
    <source>
        <strain evidence="1">Irish</strain>
        <tissue evidence="1">Whole body</tissue>
    </source>
</reference>
<sequence>MVKWYISDFKIPAQVWHWEDGSNDTKSHIALRKIFCLCVVEVKIFLTSEASQQNYRRNDSLTLTQVLGLKFTLKLTHTNFDRTFTSSFSLPNTQKFRVAKQRNENDVETAHYE</sequence>
<accession>A0AA39CA86</accession>
<dbReference type="Proteomes" id="UP001168990">
    <property type="component" value="Unassembled WGS sequence"/>
</dbReference>
<keyword evidence="2" id="KW-1185">Reference proteome</keyword>
<gene>
    <name evidence="1" type="ORF">PV328_007854</name>
</gene>
<dbReference type="AlphaFoldDB" id="A0AA39CA86"/>
<name>A0AA39CA86_9HYME</name>
<protein>
    <submittedName>
        <fullName evidence="1">Uncharacterized protein</fullName>
    </submittedName>
</protein>
<comment type="caution">
    <text evidence="1">The sequence shown here is derived from an EMBL/GenBank/DDBJ whole genome shotgun (WGS) entry which is preliminary data.</text>
</comment>
<dbReference type="EMBL" id="JAQQBS010001423">
    <property type="protein sequence ID" value="KAK0160444.1"/>
    <property type="molecule type" value="Genomic_DNA"/>
</dbReference>